<dbReference type="AlphaFoldDB" id="A0A2R8BWI2"/>
<evidence type="ECO:0000256" key="1">
    <source>
        <dbReference type="SAM" id="MobiDB-lite"/>
    </source>
</evidence>
<gene>
    <name evidence="3" type="ORF">PAA8504_02326</name>
</gene>
<keyword evidence="4" id="KW-1185">Reference proteome</keyword>
<protein>
    <recommendedName>
        <fullName evidence="5">Excalibur calcium-binding domain-containing protein</fullName>
    </recommendedName>
</protein>
<dbReference type="RefSeq" id="WP_108894316.1">
    <property type="nucleotide sequence ID" value="NZ_ONZF01000004.1"/>
</dbReference>
<sequence length="246" mass="25536">MTRLLPSILLCAFAAACAQSVPESNPDFTPSRVDIGRGVGFGDYESYEAARLAQDRQTASAPAAAVPTNPVISSEELQAAGLPAGGQGLPPSGTIDTAALPESGPAAAASAPAPSSSPGISDEQSFAAVSARETIESDAERLARNRAQYQVVQPRAVPQREGQSGPNIVQYALNTTNVVGQPVYRRGGFFQERRFRSACAGFASPDLAQEAFLAEGGPERDRLGVDPDGDGFACSWDPAPFRAAQG</sequence>
<feature type="chain" id="PRO_5015309390" description="Excalibur calcium-binding domain-containing protein" evidence="2">
    <location>
        <begin position="19"/>
        <end position="246"/>
    </location>
</feature>
<evidence type="ECO:0000313" key="3">
    <source>
        <dbReference type="EMBL" id="SPJ24493.1"/>
    </source>
</evidence>
<dbReference type="Proteomes" id="UP000244912">
    <property type="component" value="Unassembled WGS sequence"/>
</dbReference>
<keyword evidence="2" id="KW-0732">Signal</keyword>
<proteinExistence type="predicted"/>
<reference evidence="3 4" key="1">
    <citation type="submission" date="2018-03" db="EMBL/GenBank/DDBJ databases">
        <authorList>
            <person name="Keele B.F."/>
        </authorList>
    </citation>
    <scope>NUCLEOTIDE SEQUENCE [LARGE SCALE GENOMIC DNA]</scope>
    <source>
        <strain evidence="3 4">CECT 8504</strain>
    </source>
</reference>
<dbReference type="EMBL" id="ONZF01000004">
    <property type="protein sequence ID" value="SPJ24493.1"/>
    <property type="molecule type" value="Genomic_DNA"/>
</dbReference>
<dbReference type="OrthoDB" id="7951357at2"/>
<evidence type="ECO:0000313" key="4">
    <source>
        <dbReference type="Proteomes" id="UP000244912"/>
    </source>
</evidence>
<evidence type="ECO:0000256" key="2">
    <source>
        <dbReference type="SAM" id="SignalP"/>
    </source>
</evidence>
<evidence type="ECO:0008006" key="5">
    <source>
        <dbReference type="Google" id="ProtNLM"/>
    </source>
</evidence>
<dbReference type="PROSITE" id="PS51257">
    <property type="entry name" value="PROKAR_LIPOPROTEIN"/>
    <property type="match status" value="1"/>
</dbReference>
<feature type="compositionally biased region" description="Low complexity" evidence="1">
    <location>
        <begin position="98"/>
        <end position="118"/>
    </location>
</feature>
<name>A0A2R8BWI2_9RHOB</name>
<organism evidence="3 4">
    <name type="scientific">Palleronia abyssalis</name>
    <dbReference type="NCBI Taxonomy" id="1501240"/>
    <lineage>
        <taxon>Bacteria</taxon>
        <taxon>Pseudomonadati</taxon>
        <taxon>Pseudomonadota</taxon>
        <taxon>Alphaproteobacteria</taxon>
        <taxon>Rhodobacterales</taxon>
        <taxon>Roseobacteraceae</taxon>
        <taxon>Palleronia</taxon>
    </lineage>
</organism>
<feature type="region of interest" description="Disordered" evidence="1">
    <location>
        <begin position="81"/>
        <end position="133"/>
    </location>
</feature>
<feature type="signal peptide" evidence="2">
    <location>
        <begin position="1"/>
        <end position="18"/>
    </location>
</feature>
<accession>A0A2R8BWI2</accession>